<keyword evidence="2" id="KW-0560">Oxidoreductase</keyword>
<feature type="domain" description="NmrA-like" evidence="3">
    <location>
        <begin position="7"/>
        <end position="287"/>
    </location>
</feature>
<dbReference type="EMBL" id="GL377305">
    <property type="protein sequence ID" value="EFI97590.1"/>
    <property type="molecule type" value="Genomic_DNA"/>
</dbReference>
<dbReference type="eggNOG" id="ENOG502SKC1">
    <property type="taxonomic scope" value="Eukaryota"/>
</dbReference>
<dbReference type="InParanoid" id="D8Q2V6"/>
<proteinExistence type="predicted"/>
<sequence length="289" mass="30753">MPAGFESIAVAGAQSSIGKAAVNALATTPGVSVLVLTRKTTPRPDWLPQGVAHAGINYDDVDGTAKVLREYKVEVVVSAVTTTAVPQQIPLANAAKAAGVQLFVPSEFGTITKGWKKGEVPPYLAPKVEVADHLESIRLPSLRIFTGSFIEFITTLVGYNVNKKVNVIKTLSGNTPFSATTTSDIGGYVAHVVTHYPLPELANKALRIEGEELTLNGLGAILNAPVEKVDEVPVPEGGLPAYILTALQTVIEQGLLNKNKKFEEGDGAGGANHLWEGHHWTTLKEFLKF</sequence>
<dbReference type="HOGENOM" id="CLU_044876_6_1_1"/>
<dbReference type="Pfam" id="PF05368">
    <property type="entry name" value="NmrA"/>
    <property type="match status" value="1"/>
</dbReference>
<evidence type="ECO:0000313" key="5">
    <source>
        <dbReference type="Proteomes" id="UP000007431"/>
    </source>
</evidence>
<evidence type="ECO:0000313" key="4">
    <source>
        <dbReference type="EMBL" id="EFI97590.1"/>
    </source>
</evidence>
<dbReference type="InterPro" id="IPR036291">
    <property type="entry name" value="NAD(P)-bd_dom_sf"/>
</dbReference>
<dbReference type="STRING" id="578458.D8Q2V6"/>
<gene>
    <name evidence="4" type="ORF">SCHCODRAFT_233902</name>
</gene>
<evidence type="ECO:0000256" key="2">
    <source>
        <dbReference type="ARBA" id="ARBA00023002"/>
    </source>
</evidence>
<dbReference type="RefSeq" id="XP_003032493.1">
    <property type="nucleotide sequence ID" value="XM_003032447.1"/>
</dbReference>
<dbReference type="AlphaFoldDB" id="D8Q2V6"/>
<keyword evidence="1" id="KW-0521">NADP</keyword>
<evidence type="ECO:0000259" key="3">
    <source>
        <dbReference type="Pfam" id="PF05368"/>
    </source>
</evidence>
<dbReference type="KEGG" id="scm:SCHCO_02686207"/>
<reference evidence="4 5" key="1">
    <citation type="journal article" date="2010" name="Nat. Biotechnol.">
        <title>Genome sequence of the model mushroom Schizophyllum commune.</title>
        <authorList>
            <person name="Ohm R.A."/>
            <person name="de Jong J.F."/>
            <person name="Lugones L.G."/>
            <person name="Aerts A."/>
            <person name="Kothe E."/>
            <person name="Stajich J.E."/>
            <person name="de Vries R.P."/>
            <person name="Record E."/>
            <person name="Levasseur A."/>
            <person name="Baker S.E."/>
            <person name="Bartholomew K.A."/>
            <person name="Coutinho P.M."/>
            <person name="Erdmann S."/>
            <person name="Fowler T.J."/>
            <person name="Gathman A.C."/>
            <person name="Lombard V."/>
            <person name="Henrissat B."/>
            <person name="Knabe N."/>
            <person name="Kuees U."/>
            <person name="Lilly W.W."/>
            <person name="Lindquist E."/>
            <person name="Lucas S."/>
            <person name="Magnuson J.K."/>
            <person name="Piumi F."/>
            <person name="Raudaskoski M."/>
            <person name="Salamov A."/>
            <person name="Schmutz J."/>
            <person name="Schwarze F.W.M.R."/>
            <person name="vanKuyk P.A."/>
            <person name="Horton J.S."/>
            <person name="Grigoriev I.V."/>
            <person name="Woesten H.A.B."/>
        </authorList>
    </citation>
    <scope>NUCLEOTIDE SEQUENCE [LARGE SCALE GENOMIC DNA]</scope>
    <source>
        <strain evidence="5">H4-8 / FGSC 9210</strain>
    </source>
</reference>
<dbReference type="VEuPathDB" id="FungiDB:SCHCODRAFT_02686207"/>
<dbReference type="Proteomes" id="UP000007431">
    <property type="component" value="Unassembled WGS sequence"/>
</dbReference>
<dbReference type="OMA" id="EIDPSWG"/>
<dbReference type="InterPro" id="IPR008030">
    <property type="entry name" value="NmrA-like"/>
</dbReference>
<name>D8Q2V6_SCHCM</name>
<keyword evidence="5" id="KW-1185">Reference proteome</keyword>
<dbReference type="OrthoDB" id="5283654at2759"/>
<dbReference type="GO" id="GO:0016491">
    <property type="term" value="F:oxidoreductase activity"/>
    <property type="evidence" value="ECO:0007669"/>
    <property type="project" value="UniProtKB-KW"/>
</dbReference>
<dbReference type="GeneID" id="9592772"/>
<dbReference type="InterPro" id="IPR051609">
    <property type="entry name" value="NmrA/Isoflavone_reductase-like"/>
</dbReference>
<evidence type="ECO:0000256" key="1">
    <source>
        <dbReference type="ARBA" id="ARBA00022857"/>
    </source>
</evidence>
<dbReference type="PANTHER" id="PTHR47706">
    <property type="entry name" value="NMRA-LIKE FAMILY PROTEIN"/>
    <property type="match status" value="1"/>
</dbReference>
<accession>D8Q2V6</accession>
<dbReference type="SUPFAM" id="SSF51735">
    <property type="entry name" value="NAD(P)-binding Rossmann-fold domains"/>
    <property type="match status" value="1"/>
</dbReference>
<organism evidence="5">
    <name type="scientific">Schizophyllum commune (strain H4-8 / FGSC 9210)</name>
    <name type="common">Split gill fungus</name>
    <dbReference type="NCBI Taxonomy" id="578458"/>
    <lineage>
        <taxon>Eukaryota</taxon>
        <taxon>Fungi</taxon>
        <taxon>Dikarya</taxon>
        <taxon>Basidiomycota</taxon>
        <taxon>Agaricomycotina</taxon>
        <taxon>Agaricomycetes</taxon>
        <taxon>Agaricomycetidae</taxon>
        <taxon>Agaricales</taxon>
        <taxon>Schizophyllaceae</taxon>
        <taxon>Schizophyllum</taxon>
    </lineage>
</organism>
<dbReference type="PANTHER" id="PTHR47706:SF9">
    <property type="entry name" value="NMRA-LIKE DOMAIN-CONTAINING PROTEIN-RELATED"/>
    <property type="match status" value="1"/>
</dbReference>
<dbReference type="Gene3D" id="3.40.50.720">
    <property type="entry name" value="NAD(P)-binding Rossmann-like Domain"/>
    <property type="match status" value="1"/>
</dbReference>
<dbReference type="Gene3D" id="3.90.25.10">
    <property type="entry name" value="UDP-galactose 4-epimerase, domain 1"/>
    <property type="match status" value="1"/>
</dbReference>
<protein>
    <recommendedName>
        <fullName evidence="3">NmrA-like domain-containing protein</fullName>
    </recommendedName>
</protein>